<dbReference type="InterPro" id="IPR009075">
    <property type="entry name" value="AcylCo_DH/oxidase_C"/>
</dbReference>
<dbReference type="PANTHER" id="PTHR43884:SF12">
    <property type="entry name" value="ISOVALERYL-COA DEHYDROGENASE, MITOCHONDRIAL-RELATED"/>
    <property type="match status" value="1"/>
</dbReference>
<dbReference type="FunFam" id="1.20.140.10:FF:000004">
    <property type="entry name" value="Acyl-CoA dehydrogenase FadE25"/>
    <property type="match status" value="1"/>
</dbReference>
<dbReference type="InterPro" id="IPR006089">
    <property type="entry name" value="Acyl-CoA_DH_CS"/>
</dbReference>
<feature type="domain" description="Acyl-CoA dehydrogenase/oxidase C-terminal" evidence="6">
    <location>
        <begin position="265"/>
        <end position="404"/>
    </location>
</feature>
<comment type="similarity">
    <text evidence="2 5">Belongs to the acyl-CoA dehydrogenase family.</text>
</comment>
<keyword evidence="5" id="KW-0560">Oxidoreductase</keyword>
<dbReference type="Pfam" id="PF02771">
    <property type="entry name" value="Acyl-CoA_dh_N"/>
    <property type="match status" value="1"/>
</dbReference>
<dbReference type="Gene3D" id="2.40.110.10">
    <property type="entry name" value="Butyryl-CoA Dehydrogenase, subunit A, domain 2"/>
    <property type="match status" value="1"/>
</dbReference>
<dbReference type="InterPro" id="IPR013786">
    <property type="entry name" value="AcylCoA_DH/ox_N"/>
</dbReference>
<evidence type="ECO:0000313" key="10">
    <source>
        <dbReference type="Proteomes" id="UP000320766"/>
    </source>
</evidence>
<dbReference type="InterPro" id="IPR037069">
    <property type="entry name" value="AcylCoA_DH/ox_N_sf"/>
</dbReference>
<dbReference type="Gene3D" id="1.10.540.10">
    <property type="entry name" value="Acyl-CoA dehydrogenase/oxidase, N-terminal domain"/>
    <property type="match status" value="1"/>
</dbReference>
<dbReference type="AlphaFoldDB" id="A0A520KWU2"/>
<accession>A0A520KWU2</accession>
<protein>
    <submittedName>
        <fullName evidence="9">Acyl-CoA dehydrogenase</fullName>
    </submittedName>
</protein>
<dbReference type="InterPro" id="IPR009100">
    <property type="entry name" value="AcylCoA_DH/oxidase_NM_dom_sf"/>
</dbReference>
<feature type="domain" description="Acyl-CoA dehydrogenase/oxidase N-terminal" evidence="8">
    <location>
        <begin position="6"/>
        <end position="119"/>
    </location>
</feature>
<evidence type="ECO:0000256" key="1">
    <source>
        <dbReference type="ARBA" id="ARBA00001974"/>
    </source>
</evidence>
<dbReference type="GO" id="GO:0050660">
    <property type="term" value="F:flavin adenine dinucleotide binding"/>
    <property type="evidence" value="ECO:0007669"/>
    <property type="project" value="InterPro"/>
</dbReference>
<dbReference type="Proteomes" id="UP000320766">
    <property type="component" value="Unassembled WGS sequence"/>
</dbReference>
<evidence type="ECO:0000259" key="7">
    <source>
        <dbReference type="Pfam" id="PF02770"/>
    </source>
</evidence>
<dbReference type="Gene3D" id="1.20.140.10">
    <property type="entry name" value="Butyryl-CoA Dehydrogenase, subunit A, domain 3"/>
    <property type="match status" value="1"/>
</dbReference>
<dbReference type="InterPro" id="IPR006091">
    <property type="entry name" value="Acyl-CoA_Oxase/DH_mid-dom"/>
</dbReference>
<keyword evidence="3 5" id="KW-0285">Flavoprotein</keyword>
<comment type="caution">
    <text evidence="9">The sequence shown here is derived from an EMBL/GenBank/DDBJ whole genome shotgun (WGS) entry which is preliminary data.</text>
</comment>
<organism evidence="9 10">
    <name type="scientific">Candidatus Methanolliviera hydrocarbonicum</name>
    <dbReference type="NCBI Taxonomy" id="2491085"/>
    <lineage>
        <taxon>Archaea</taxon>
        <taxon>Methanobacteriati</taxon>
        <taxon>Methanobacteriota</taxon>
        <taxon>Candidatus Methanoliparia</taxon>
        <taxon>Candidatus Methanoliparales</taxon>
        <taxon>Candidatus Methanollivieraceae</taxon>
        <taxon>Candidatus Methanolliviera</taxon>
    </lineage>
</organism>
<evidence type="ECO:0000256" key="5">
    <source>
        <dbReference type="RuleBase" id="RU362125"/>
    </source>
</evidence>
<dbReference type="InterPro" id="IPR036250">
    <property type="entry name" value="AcylCo_DH-like_C"/>
</dbReference>
<evidence type="ECO:0000256" key="4">
    <source>
        <dbReference type="ARBA" id="ARBA00022827"/>
    </source>
</evidence>
<dbReference type="Pfam" id="PF02770">
    <property type="entry name" value="Acyl-CoA_dh_M"/>
    <property type="match status" value="1"/>
</dbReference>
<sequence length="413" mass="45042">MDFGFSEDQKIFRDSLRDFLEKEIVPIADEKEKIGKPATREEAIDIGKRFKKIGLSPDIEDIGGFASDLSTVGLVAEELGRVSPSVALLVGYSLSIPAVIQFLPDGMDLKERLLPKMKRSEIVATYALTEPEAGSDSRAIKSTAVLDGDEYVINGSKTWASNGPISNLALLVAKVESGEQEMFFIDREQSPYDSNELGHLGLKFGSTGELFLEDCRVPAENTLTNVIGAVMSSGKMEELTKDLEMPSDSHVMELFGMMNPVSLVLAFLRIGMAFMATGISQACLEASVKYSKERVAFGKPIGKFQLIQNMLFKIATITETSRLLGYKALDLAANGDPEFRMASSMAKAYACKEVVDAASYAIEIHGGNGLSDELPIERYFRDARMMSIPDGTTNMNTLVVGRELLGPGYSAYV</sequence>
<comment type="cofactor">
    <cofactor evidence="1 5">
        <name>FAD</name>
        <dbReference type="ChEBI" id="CHEBI:57692"/>
    </cofactor>
</comment>
<evidence type="ECO:0000313" key="9">
    <source>
        <dbReference type="EMBL" id="RZN69750.1"/>
    </source>
</evidence>
<proteinExistence type="inferred from homology"/>
<evidence type="ECO:0000259" key="6">
    <source>
        <dbReference type="Pfam" id="PF00441"/>
    </source>
</evidence>
<evidence type="ECO:0000256" key="2">
    <source>
        <dbReference type="ARBA" id="ARBA00009347"/>
    </source>
</evidence>
<dbReference type="PANTHER" id="PTHR43884">
    <property type="entry name" value="ACYL-COA DEHYDROGENASE"/>
    <property type="match status" value="1"/>
</dbReference>
<gene>
    <name evidence="9" type="ORF">EF807_04190</name>
</gene>
<dbReference type="SUPFAM" id="SSF56645">
    <property type="entry name" value="Acyl-CoA dehydrogenase NM domain-like"/>
    <property type="match status" value="1"/>
</dbReference>
<evidence type="ECO:0000259" key="8">
    <source>
        <dbReference type="Pfam" id="PF02771"/>
    </source>
</evidence>
<keyword evidence="4 5" id="KW-0274">FAD</keyword>
<dbReference type="InterPro" id="IPR046373">
    <property type="entry name" value="Acyl-CoA_Oxase/DH_mid-dom_sf"/>
</dbReference>
<dbReference type="GO" id="GO:0003995">
    <property type="term" value="F:acyl-CoA dehydrogenase activity"/>
    <property type="evidence" value="ECO:0007669"/>
    <property type="project" value="InterPro"/>
</dbReference>
<dbReference type="Pfam" id="PF00441">
    <property type="entry name" value="Acyl-CoA_dh_1"/>
    <property type="match status" value="1"/>
</dbReference>
<dbReference type="EMBL" id="RXIL01000069">
    <property type="protein sequence ID" value="RZN69750.1"/>
    <property type="molecule type" value="Genomic_DNA"/>
</dbReference>
<name>A0A520KWU2_9EURY</name>
<feature type="domain" description="Acyl-CoA oxidase/dehydrogenase middle" evidence="7">
    <location>
        <begin position="126"/>
        <end position="215"/>
    </location>
</feature>
<reference evidence="9 10" key="1">
    <citation type="journal article" date="2019" name="Nat. Microbiol.">
        <title>Wide diversity of methane and short-chain alkane metabolisms in uncultured archaea.</title>
        <authorList>
            <person name="Borrel G."/>
            <person name="Adam P.S."/>
            <person name="McKay L.J."/>
            <person name="Chen L.X."/>
            <person name="Sierra-Garcia I.N."/>
            <person name="Sieber C.M."/>
            <person name="Letourneur Q."/>
            <person name="Ghozlane A."/>
            <person name="Andersen G.L."/>
            <person name="Li W.J."/>
            <person name="Hallam S.J."/>
            <person name="Muyzer G."/>
            <person name="de Oliveira V.M."/>
            <person name="Inskeep W.P."/>
            <person name="Banfield J.F."/>
            <person name="Gribaldo S."/>
        </authorList>
    </citation>
    <scope>NUCLEOTIDE SEQUENCE [LARGE SCALE GENOMIC DNA]</scope>
    <source>
        <strain evidence="9">NM1b</strain>
    </source>
</reference>
<dbReference type="PROSITE" id="PS00073">
    <property type="entry name" value="ACYL_COA_DH_2"/>
    <property type="match status" value="1"/>
</dbReference>
<dbReference type="SUPFAM" id="SSF47203">
    <property type="entry name" value="Acyl-CoA dehydrogenase C-terminal domain-like"/>
    <property type="match status" value="1"/>
</dbReference>
<dbReference type="PROSITE" id="PS00072">
    <property type="entry name" value="ACYL_COA_DH_1"/>
    <property type="match status" value="1"/>
</dbReference>
<evidence type="ECO:0000256" key="3">
    <source>
        <dbReference type="ARBA" id="ARBA00022630"/>
    </source>
</evidence>